<organism evidence="2 3">
    <name type="scientific">Fodinibius salicampi</name>
    <dbReference type="NCBI Taxonomy" id="1920655"/>
    <lineage>
        <taxon>Bacteria</taxon>
        <taxon>Pseudomonadati</taxon>
        <taxon>Balneolota</taxon>
        <taxon>Balneolia</taxon>
        <taxon>Balneolales</taxon>
        <taxon>Balneolaceae</taxon>
        <taxon>Fodinibius</taxon>
    </lineage>
</organism>
<feature type="chain" id="PRO_5045288387" description="DUF4440 domain-containing protein" evidence="1">
    <location>
        <begin position="20"/>
        <end position="378"/>
    </location>
</feature>
<reference evidence="2 3" key="1">
    <citation type="submission" date="2021-11" db="EMBL/GenBank/DDBJ databases">
        <title>Aliifidinibius sp. nov., a new bacterium isolated from saline soil.</title>
        <authorList>
            <person name="Galisteo C."/>
            <person name="De La Haba R."/>
            <person name="Sanchez-Porro C."/>
            <person name="Ventosa A."/>
        </authorList>
    </citation>
    <scope>NUCLEOTIDE SEQUENCE [LARGE SCALE GENOMIC DNA]</scope>
    <source>
        <strain evidence="2 3">KACC 190600</strain>
    </source>
</reference>
<evidence type="ECO:0008006" key="4">
    <source>
        <dbReference type="Google" id="ProtNLM"/>
    </source>
</evidence>
<evidence type="ECO:0000256" key="1">
    <source>
        <dbReference type="SAM" id="SignalP"/>
    </source>
</evidence>
<evidence type="ECO:0000313" key="3">
    <source>
        <dbReference type="Proteomes" id="UP001207337"/>
    </source>
</evidence>
<gene>
    <name evidence="2" type="ORF">LQ318_11615</name>
</gene>
<dbReference type="SUPFAM" id="SSF81901">
    <property type="entry name" value="HCP-like"/>
    <property type="match status" value="1"/>
</dbReference>
<dbReference type="InterPro" id="IPR011990">
    <property type="entry name" value="TPR-like_helical_dom_sf"/>
</dbReference>
<dbReference type="RefSeq" id="WP_265790334.1">
    <property type="nucleotide sequence ID" value="NZ_BAABRS010000003.1"/>
</dbReference>
<dbReference type="Gene3D" id="1.25.40.10">
    <property type="entry name" value="Tetratricopeptide repeat domain"/>
    <property type="match status" value="1"/>
</dbReference>
<dbReference type="Gene3D" id="3.10.450.50">
    <property type="match status" value="1"/>
</dbReference>
<accession>A0ABT3Q0A7</accession>
<feature type="signal peptide" evidence="1">
    <location>
        <begin position="1"/>
        <end position="19"/>
    </location>
</feature>
<keyword evidence="3" id="KW-1185">Reference proteome</keyword>
<dbReference type="SUPFAM" id="SSF54427">
    <property type="entry name" value="NTF2-like"/>
    <property type="match status" value="1"/>
</dbReference>
<protein>
    <recommendedName>
        <fullName evidence="4">DUF4440 domain-containing protein</fullName>
    </recommendedName>
</protein>
<dbReference type="EMBL" id="JAJNDC010000003">
    <property type="protein sequence ID" value="MCW9713548.1"/>
    <property type="molecule type" value="Genomic_DNA"/>
</dbReference>
<evidence type="ECO:0000313" key="2">
    <source>
        <dbReference type="EMBL" id="MCW9713548.1"/>
    </source>
</evidence>
<sequence length="378" mass="42157">MKKYYLTIGLCLIAMGVNAQWLTETSCNEQSNKITDKAIAHLVNLESSVAVGMANAALMIDEKCGAAKLVKVNAALGGQYGSRDQQVKDLDTQNFTEQEKAWHKILAAPDEEESEIRIEMAEAYPKVPLFSLLASLSAEDGDRLTKYVQEFPEYASSAYNTMSYYYAQGEYGEPDMEKALETVKKVFLTHDGPNAHDSMAEHYALMGDYESAFKHQVMALDYAAMGGSGYGVNAGIYLRQSNKVDLTDSLKTMTKKRIAFQMENDIENLAQFYSEDVGMIACNSDMEPCVFYETLEEEDLGIVWNRWDVSDLKVYFSPDMRVAVTTFNNDGEYTVSGSDTPVAYKTRASEVWTLDNGWKLMHSNFAPLAFGSGIPKTE</sequence>
<keyword evidence="1" id="KW-0732">Signal</keyword>
<comment type="caution">
    <text evidence="2">The sequence shown here is derived from an EMBL/GenBank/DDBJ whole genome shotgun (WGS) entry which is preliminary data.</text>
</comment>
<dbReference type="InterPro" id="IPR032710">
    <property type="entry name" value="NTF2-like_dom_sf"/>
</dbReference>
<dbReference type="Proteomes" id="UP001207337">
    <property type="component" value="Unassembled WGS sequence"/>
</dbReference>
<proteinExistence type="predicted"/>
<name>A0ABT3Q0A7_9BACT</name>